<keyword evidence="5" id="KW-1185">Reference proteome</keyword>
<organism evidence="4 5">
    <name type="scientific">Boudabousia tangfeifanii</name>
    <dbReference type="NCBI Taxonomy" id="1912795"/>
    <lineage>
        <taxon>Bacteria</taxon>
        <taxon>Bacillati</taxon>
        <taxon>Actinomycetota</taxon>
        <taxon>Actinomycetes</taxon>
        <taxon>Actinomycetales</taxon>
        <taxon>Actinomycetaceae</taxon>
        <taxon>Boudabousia</taxon>
    </lineage>
</organism>
<reference evidence="4 5" key="1">
    <citation type="submission" date="2016-10" db="EMBL/GenBank/DDBJ databases">
        <title>Actinomyces aegypiusis sp. nov., isolated from the Aegypius monachus in Qinghai Tibet Plateau China.</title>
        <authorList>
            <person name="Wang Y."/>
        </authorList>
    </citation>
    <scope>NUCLEOTIDE SEQUENCE [LARGE SCALE GENOMIC DNA]</scope>
    <source>
        <strain evidence="4 5">VUL4_3</strain>
    </source>
</reference>
<dbReference type="InterPro" id="IPR000182">
    <property type="entry name" value="GNAT_dom"/>
</dbReference>
<dbReference type="PROSITE" id="PS51186">
    <property type="entry name" value="GNAT"/>
    <property type="match status" value="2"/>
</dbReference>
<keyword evidence="1" id="KW-0808">Transferase</keyword>
<feature type="domain" description="N-acetyltransferase" evidence="3">
    <location>
        <begin position="192"/>
        <end position="342"/>
    </location>
</feature>
<name>A0A1D9MKI1_9ACTO</name>
<dbReference type="STRING" id="1912795.BK816_04745"/>
<dbReference type="GO" id="GO:0016747">
    <property type="term" value="F:acyltransferase activity, transferring groups other than amino-acyl groups"/>
    <property type="evidence" value="ECO:0007669"/>
    <property type="project" value="InterPro"/>
</dbReference>
<dbReference type="PANTHER" id="PTHR43877:SF2">
    <property type="entry name" value="AMINOALKYLPHOSPHONATE N-ACETYLTRANSFERASE-RELATED"/>
    <property type="match status" value="1"/>
</dbReference>
<proteinExistence type="predicted"/>
<dbReference type="OrthoDB" id="9799092at2"/>
<dbReference type="EMBL" id="CP017812">
    <property type="protein sequence ID" value="AOZ72683.1"/>
    <property type="molecule type" value="Genomic_DNA"/>
</dbReference>
<feature type="domain" description="N-acetyltransferase" evidence="3">
    <location>
        <begin position="23"/>
        <end position="193"/>
    </location>
</feature>
<sequence>MPTLAERLTYPDEIALPPAHLGLKWEPLQAAHAPEVAELVRDCQRYDGAIASTSDAELADMIEGGRGQTVIKAIVGFDHHRKPQALAAVRVPTDATKSVHATLEASIAPTWRGRGIGRVVLVWQDHTARKIIHETYGDQSTIGVEISAIVQGNNDSARSLFVAAGYTPERTFDVMYADLARPIVTYQLSPDYEFASFPVGDEREKVRQLHLETFNDHWGDQRDFNDWWESAMASLDLRWSTIVREKATGEIAGYAVVARPVTRWMLTGIKELYAELVGVSRKHRGKGLARAMLSYAVETARADGMQRFGLDVDVDNPSGAGQIYTQIGFEPLKNFTYYTVEL</sequence>
<dbReference type="Gene3D" id="3.40.630.30">
    <property type="match status" value="1"/>
</dbReference>
<dbReference type="Proteomes" id="UP000176288">
    <property type="component" value="Chromosome"/>
</dbReference>
<dbReference type="PANTHER" id="PTHR43877">
    <property type="entry name" value="AMINOALKYLPHOSPHONATE N-ACETYLTRANSFERASE-RELATED-RELATED"/>
    <property type="match status" value="1"/>
</dbReference>
<dbReference type="AlphaFoldDB" id="A0A1D9MKI1"/>
<evidence type="ECO:0000313" key="4">
    <source>
        <dbReference type="EMBL" id="AOZ72683.1"/>
    </source>
</evidence>
<evidence type="ECO:0000259" key="3">
    <source>
        <dbReference type="PROSITE" id="PS51186"/>
    </source>
</evidence>
<evidence type="ECO:0000313" key="5">
    <source>
        <dbReference type="Proteomes" id="UP000176288"/>
    </source>
</evidence>
<dbReference type="Pfam" id="PF00583">
    <property type="entry name" value="Acetyltransf_1"/>
    <property type="match status" value="1"/>
</dbReference>
<dbReference type="CDD" id="cd04301">
    <property type="entry name" value="NAT_SF"/>
    <property type="match status" value="1"/>
</dbReference>
<evidence type="ECO:0000256" key="1">
    <source>
        <dbReference type="ARBA" id="ARBA00022679"/>
    </source>
</evidence>
<dbReference type="RefSeq" id="WP_071164149.1">
    <property type="nucleotide sequence ID" value="NZ_CP017812.1"/>
</dbReference>
<dbReference type="InterPro" id="IPR050832">
    <property type="entry name" value="Bact_Acetyltransf"/>
</dbReference>
<accession>A0A1D9MKI1</accession>
<keyword evidence="2" id="KW-0012">Acyltransferase</keyword>
<dbReference type="KEGG" id="avu:BK816_04745"/>
<protein>
    <recommendedName>
        <fullName evidence="3">N-acetyltransferase domain-containing protein</fullName>
    </recommendedName>
</protein>
<dbReference type="InterPro" id="IPR016181">
    <property type="entry name" value="Acyl_CoA_acyltransferase"/>
</dbReference>
<gene>
    <name evidence="4" type="ORF">BK816_04745</name>
</gene>
<dbReference type="SUPFAM" id="SSF55729">
    <property type="entry name" value="Acyl-CoA N-acyltransferases (Nat)"/>
    <property type="match status" value="2"/>
</dbReference>
<evidence type="ECO:0000256" key="2">
    <source>
        <dbReference type="ARBA" id="ARBA00023315"/>
    </source>
</evidence>